<evidence type="ECO:0000256" key="4">
    <source>
        <dbReference type="ARBA" id="ARBA00023242"/>
    </source>
</evidence>
<dbReference type="InterPro" id="IPR011989">
    <property type="entry name" value="ARM-like"/>
</dbReference>
<dbReference type="PANTHER" id="PTHR21704">
    <property type="entry name" value="NIPPED-B-LIKE PROTEIN DELANGIN SCC2-RELATED"/>
    <property type="match status" value="1"/>
</dbReference>
<keyword evidence="4 6" id="KW-0539">Nucleus</keyword>
<dbReference type="GO" id="GO:0071169">
    <property type="term" value="P:establishment of protein localization to chromatin"/>
    <property type="evidence" value="ECO:0007669"/>
    <property type="project" value="TreeGrafter"/>
</dbReference>
<dbReference type="Proteomes" id="UP000620104">
    <property type="component" value="Unassembled WGS sequence"/>
</dbReference>
<evidence type="ECO:0000256" key="5">
    <source>
        <dbReference type="ARBA" id="ARBA00023306"/>
    </source>
</evidence>
<dbReference type="CDD" id="cd23958">
    <property type="entry name" value="SCC2"/>
    <property type="match status" value="1"/>
</dbReference>
<feature type="region of interest" description="Disordered" evidence="7">
    <location>
        <begin position="1"/>
        <end position="58"/>
    </location>
</feature>
<evidence type="ECO:0000256" key="1">
    <source>
        <dbReference type="ARBA" id="ARBA00004123"/>
    </source>
</evidence>
<feature type="compositionally biased region" description="Acidic residues" evidence="7">
    <location>
        <begin position="2046"/>
        <end position="2061"/>
    </location>
</feature>
<keyword evidence="5 6" id="KW-0131">Cell cycle</keyword>
<dbReference type="PANTHER" id="PTHR21704:SF18">
    <property type="entry name" value="NIPPED-B-LIKE PROTEIN"/>
    <property type="match status" value="1"/>
</dbReference>
<reference evidence="9" key="1">
    <citation type="submission" date="2020-07" db="EMBL/GenBank/DDBJ databases">
        <title>Draft Genome Sequence of a Deep-Sea Yeast, Naganishia (Cryptococcus) liquefaciens strain N6.</title>
        <authorList>
            <person name="Han Y.W."/>
            <person name="Kajitani R."/>
            <person name="Morimoto H."/>
            <person name="Parhat M."/>
            <person name="Tsubouchi H."/>
            <person name="Bakenova O."/>
            <person name="Ogata M."/>
            <person name="Argunhan B."/>
            <person name="Aoki R."/>
            <person name="Kajiwara S."/>
            <person name="Itoh T."/>
            <person name="Iwasaki H."/>
        </authorList>
    </citation>
    <scope>NUCLEOTIDE SEQUENCE</scope>
    <source>
        <strain evidence="9">N6</strain>
    </source>
</reference>
<dbReference type="Pfam" id="PF12765">
    <property type="entry name" value="Cohesin_HEAT"/>
    <property type="match status" value="1"/>
</dbReference>
<keyword evidence="3 6" id="KW-0677">Repeat</keyword>
<evidence type="ECO:0000256" key="7">
    <source>
        <dbReference type="SAM" id="MobiDB-lite"/>
    </source>
</evidence>
<dbReference type="Pfam" id="PF12830">
    <property type="entry name" value="Nipped-B_C"/>
    <property type="match status" value="1"/>
</dbReference>
<proteinExistence type="inferred from homology"/>
<evidence type="ECO:0000256" key="2">
    <source>
        <dbReference type="ARBA" id="ARBA00009252"/>
    </source>
</evidence>
<dbReference type="InterPro" id="IPR033031">
    <property type="entry name" value="Scc2/Nipped-B"/>
</dbReference>
<evidence type="ECO:0000256" key="3">
    <source>
        <dbReference type="ARBA" id="ARBA00022737"/>
    </source>
</evidence>
<dbReference type="InterPro" id="IPR024986">
    <property type="entry name" value="Nipped-B_C"/>
</dbReference>
<feature type="region of interest" description="Disordered" evidence="7">
    <location>
        <begin position="2041"/>
        <end position="2061"/>
    </location>
</feature>
<keyword evidence="10" id="KW-1185">Reference proteome</keyword>
<feature type="compositionally biased region" description="Low complexity" evidence="7">
    <location>
        <begin position="341"/>
        <end position="358"/>
    </location>
</feature>
<dbReference type="OrthoDB" id="418242at2759"/>
<evidence type="ECO:0000313" key="10">
    <source>
        <dbReference type="Proteomes" id="UP000620104"/>
    </source>
</evidence>
<dbReference type="GO" id="GO:0034087">
    <property type="term" value="P:establishment of mitotic sister chromatid cohesion"/>
    <property type="evidence" value="ECO:0007669"/>
    <property type="project" value="TreeGrafter"/>
</dbReference>
<comment type="subcellular location">
    <subcellularLocation>
        <location evidence="1 6">Nucleus</location>
    </subcellularLocation>
</comment>
<dbReference type="SUPFAM" id="SSF48371">
    <property type="entry name" value="ARM repeat"/>
    <property type="match status" value="1"/>
</dbReference>
<accession>A0A8H3TRJ6</accession>
<feature type="region of interest" description="Disordered" evidence="7">
    <location>
        <begin position="264"/>
        <end position="473"/>
    </location>
</feature>
<feature type="compositionally biased region" description="Polar residues" evidence="7">
    <location>
        <begin position="34"/>
        <end position="58"/>
    </location>
</feature>
<feature type="compositionally biased region" description="Pro residues" evidence="7">
    <location>
        <begin position="179"/>
        <end position="192"/>
    </location>
</feature>
<name>A0A8H3TRJ6_9TREE</name>
<organism evidence="9 10">
    <name type="scientific">Naganishia liquefaciens</name>
    <dbReference type="NCBI Taxonomy" id="104408"/>
    <lineage>
        <taxon>Eukaryota</taxon>
        <taxon>Fungi</taxon>
        <taxon>Dikarya</taxon>
        <taxon>Basidiomycota</taxon>
        <taxon>Agaricomycotina</taxon>
        <taxon>Tremellomycetes</taxon>
        <taxon>Filobasidiales</taxon>
        <taxon>Filobasidiaceae</taxon>
        <taxon>Naganishia</taxon>
    </lineage>
</organism>
<gene>
    <name evidence="9" type="ORF">NliqN6_2533</name>
</gene>
<dbReference type="InterPro" id="IPR026003">
    <property type="entry name" value="Cohesin_HEAT"/>
</dbReference>
<dbReference type="GO" id="GO:0061775">
    <property type="term" value="F:cohesin loader activity"/>
    <property type="evidence" value="ECO:0007669"/>
    <property type="project" value="InterPro"/>
</dbReference>
<evidence type="ECO:0000256" key="6">
    <source>
        <dbReference type="RuleBase" id="RU364107"/>
    </source>
</evidence>
<feature type="region of interest" description="Disordered" evidence="7">
    <location>
        <begin position="143"/>
        <end position="194"/>
    </location>
</feature>
<protein>
    <recommendedName>
        <fullName evidence="6">Sister chromatid cohesion protein</fullName>
    </recommendedName>
</protein>
<dbReference type="GO" id="GO:0010468">
    <property type="term" value="P:regulation of gene expression"/>
    <property type="evidence" value="ECO:0007669"/>
    <property type="project" value="InterPro"/>
</dbReference>
<feature type="compositionally biased region" description="Polar residues" evidence="7">
    <location>
        <begin position="395"/>
        <end position="404"/>
    </location>
</feature>
<evidence type="ECO:0000259" key="8">
    <source>
        <dbReference type="Pfam" id="PF12830"/>
    </source>
</evidence>
<dbReference type="GO" id="GO:0140588">
    <property type="term" value="P:chromatin looping"/>
    <property type="evidence" value="ECO:0007669"/>
    <property type="project" value="InterPro"/>
</dbReference>
<dbReference type="InterPro" id="IPR016024">
    <property type="entry name" value="ARM-type_fold"/>
</dbReference>
<comment type="similarity">
    <text evidence="2 6">Belongs to the SCC2/Nipped-B family.</text>
</comment>
<dbReference type="EMBL" id="BLZA01000017">
    <property type="protein sequence ID" value="GHJ86131.1"/>
    <property type="molecule type" value="Genomic_DNA"/>
</dbReference>
<evidence type="ECO:0000313" key="9">
    <source>
        <dbReference type="EMBL" id="GHJ86131.1"/>
    </source>
</evidence>
<dbReference type="Gene3D" id="1.25.10.10">
    <property type="entry name" value="Leucine-rich Repeat Variant"/>
    <property type="match status" value="1"/>
</dbReference>
<comment type="caution">
    <text evidence="9">The sequence shown here is derived from an EMBL/GenBank/DDBJ whole genome shotgun (WGS) entry which is preliminary data.</text>
</comment>
<feature type="compositionally biased region" description="Polar residues" evidence="7">
    <location>
        <begin position="320"/>
        <end position="334"/>
    </location>
</feature>
<sequence>MSGPPRGHGTNGRADHHGQSDTPAQPRHSGTGGMVQQQGYATPSSSAFGQSASNTASDPSVREVLGLYPFMQYTPSSRVAKHLSSLTLTHPSIPSLEAQHPEHLQDFARLSTPISEADDAFWLANMREAERLIGTYGTGIGGGAERESGLGGSVSMKAPSGRAQHRQPNLTYANHAIPSYPPFSSPSNPQPNPDHLNSYMAEALLARVVPPVSTPFGHPVANEHYYTQAEEFSGAANGTTEKITPLQYLNQYVEDITAQRLAQAREQSAREQRPVNQVNTQGFPVRDLSAAAQSATKSVDTKSVGDSASRSSAGPLKRPSSAQQIFEGSSQMSHSEPKQLASTSVATAAAAATQPHASPRYSIGPAPPLDLNDPYVMESSPSRGRSSHPHKKNRLNTPGLSDTTIHLPLSPNHAVPDSKPKGLPAHDGFRSPEISEDEEEDDYEDAERESDKGNGDTYTPGATRGQMVVDSGRPEKVNASILSSVRPSSSKVDHALRLKRLMDDIFDAENSAPKGIRDEDVPGTEYFSHTKTTEDGTTRLVLSGSTLEKLLHSLQKMLPRSSGRKSGVTALTSALSVGHADLPTMPTTAQSSISHPASESLRGWSAEDIARLLRMLKRNMLYADVIRPFPDDHFNVRKYNTNASHVAVTSSPVKAGKPAKKKLKASPTKTKITKVDLDEAKVTALHLAIRKLREGVMAARICLSILSTGDLPKQFYSEDLLLSCTDTIRSAIEQVVLPFIEGLSQEGAINSHALAFMLCTLSSDDDSKLVSIFAHLVTDSSICLTHFADLVCNVDFPLPDSMIYKMSSISTKITFAPEPPEGKEATATSKAAVSRVFSGKAGLKSFKGGATNVLKALFPRQSSGQRDSMIEEILSSIFKVAELKKSQTHIRLRSGNSIHFVSALLMELLQSCAFDVGDSIDNLSREANLRSMTSDQMEETGVARNEAEVQAICKRTVELIEKSAFAIVNFLLKKSTATPTGRGGKHASDNDYRAIFETYLLDQITVLYMPEWPVASVSLSVSAKLMMRALEETRSSPEVTIGRAIAIEHLGSLATKLRSIAVQLKSDGHTEIQSIQRILSTLDIDAWRQLRAENEIVTSWLLKRSTSDVLSQHAIQLNMSLRGLELQHAIRQLSVEDEQENMDADRKSQIQDMLNHVKESLRVLNSLAQDDNLFDPESSEEAFMADLASCRLQSARTLQTAYPIILKSILSTLHAPIVGQRTKAIRALGNLITVDPDVLLDREIKVALQDRFADSSPAVRDAVIDLVGKYLLLKPDVAYEYYPLISARVADTGLGVRKRVIKLLKGMYSIIDQQNYRVDTCCRLVSMVADQDEGVKESAIAAVADLWFGDVGRGSNGHTPRPSSSDSDSNLKDTARMIVGTLRRYGESQGQVAEVIEQIAKNKTMLEKYAEIVDVMLESLLENNNRSISETLNLVQAIHLLSKVIPQIITVNKATALLPYLRPASSPDQVALTETLLRMLRISIPQMPKTSVTFAEDLSKLLLPMISRPTGKLSTLEETVSCYCIVVRHVTDDYVRVASMLTSCVTKLRQLYDAWTSGKAPSAQDQKLTPFFIVISSLMVSSCDLDSVKAEKEDIAAVIEKWCQGSVRRYVYELLLGLWEQNVQDGIRHAIIQGLSVIFRAYPTMMLEEASTKLMDDCFSTEATSPETVLRMMTLLHDCLSAEKSEVEANIAIDRNSKAETTTIDISKLIGNTSNFAESGVNSAIVQRYLDKILESALSVFADIQKVAMSILALTIDQGLAHPMQSVPVLISLETSDNEAIADKAFGLHSVLQNKHASIINTRYLESVKMAFQYRQKLEPHVSGCRDADPAVALLERWYSLVREKRIWKQDFLKQMCRAFDFDPSQPDISVETVQLHVFIADNLATFDYKTMEEVFQVLQHLKQLLSVAGQQVLYNLPKLETEDENASIEDAGVVEEDMSLYQGDGTVPSEQLRRAGLTIAIALLARARLKKTYGLTEDKCIKVLVGTKKTAAADKPTHRKIDSSGNIIDWNTVPAILQGMKTVAEYNAFRESLIQLADQDGSIEVNEDDEMDDDSKDEDY</sequence>
<feature type="compositionally biased region" description="Acidic residues" evidence="7">
    <location>
        <begin position="434"/>
        <end position="448"/>
    </location>
</feature>
<dbReference type="GO" id="GO:1990414">
    <property type="term" value="P:replication-born double-strand break repair via sister chromatid exchange"/>
    <property type="evidence" value="ECO:0007669"/>
    <property type="project" value="TreeGrafter"/>
</dbReference>
<feature type="compositionally biased region" description="Basic residues" evidence="7">
    <location>
        <begin position="385"/>
        <end position="394"/>
    </location>
</feature>
<feature type="domain" description="Sister chromatid cohesion C-terminal" evidence="8">
    <location>
        <begin position="1723"/>
        <end position="1904"/>
    </location>
</feature>
<dbReference type="GO" id="GO:0003682">
    <property type="term" value="F:chromatin binding"/>
    <property type="evidence" value="ECO:0007669"/>
    <property type="project" value="TreeGrafter"/>
</dbReference>
<dbReference type="GO" id="GO:0090694">
    <property type="term" value="C:Scc2-Scc4 cohesin loading complex"/>
    <property type="evidence" value="ECO:0007669"/>
    <property type="project" value="TreeGrafter"/>
</dbReference>